<feature type="domain" description="Thiolase N-terminal" evidence="1">
    <location>
        <begin position="153"/>
        <end position="327"/>
    </location>
</feature>
<dbReference type="PANTHER" id="PTHR42870">
    <property type="entry name" value="ACETYL-COA C-ACETYLTRANSFERASE"/>
    <property type="match status" value="1"/>
</dbReference>
<dbReference type="InterPro" id="IPR012340">
    <property type="entry name" value="NA-bd_OB-fold"/>
</dbReference>
<dbReference type="Proteomes" id="UP000182227">
    <property type="component" value="Unassembled WGS sequence"/>
</dbReference>
<dbReference type="InterPro" id="IPR055140">
    <property type="entry name" value="Thiolase_C_2"/>
</dbReference>
<dbReference type="InterPro" id="IPR016039">
    <property type="entry name" value="Thiolase-like"/>
</dbReference>
<evidence type="ECO:0000259" key="4">
    <source>
        <dbReference type="Pfam" id="PF22691"/>
    </source>
</evidence>
<sequence>MSTQIALAPEISTWPDAEPQLIGSRCTDCAATTFPAQARCPRCSGGNTSEIRLPRRGSVVAWTTQGFPPGAPYKGPTGKNFVPFGVGLVELSDENGPVIRVEGRLTENDPTKLQFGMDVELTMIPFTTDEEGNEILTFAFQPPRKVSAMTNDVAIIGVGLHPFGRFDKTAMQMGAEAIQFALEDAGLEWKDIQFGFGGSYEVSNPDAVTRLVGLTGITFTNVFNACATAASAIQQTADTIRLGKYDIGIAIGLDKHPRGAFTDDPAKLALPQWYAENGQFVTTKFFGMKANHYIHKHNISEETLARVANKNFRNGEKNPNAFRRKEISVEEIMASPVLNYPLRQYMFCAPDEGAAAVIMCRADIAHKYTDKPVYVRASEIRTRTFGAYEVHATSAPLDEDPSPTVFAAKAAYEAAGIGPEDVDIAQLQDTDAGAEVIHMAETGLCADGEQEKLLADGATEIGGSIPVNTDGGLIANGEPIGASGLRQMHELVRQLRGEAGERQVPGNPRVGLAQVYGAPGTASATILSL</sequence>
<dbReference type="Pfam" id="PF00108">
    <property type="entry name" value="Thiolase_N"/>
    <property type="match status" value="1"/>
</dbReference>
<gene>
    <name evidence="5" type="ORF">BN970_06344</name>
</gene>
<dbReference type="AlphaFoldDB" id="A0A0U1DX46"/>
<protein>
    <submittedName>
        <fullName evidence="5">Thiolase</fullName>
    </submittedName>
</protein>
<organism evidence="5 6">
    <name type="scientific">Mycolicibacterium conceptionense</name>
    <dbReference type="NCBI Taxonomy" id="451644"/>
    <lineage>
        <taxon>Bacteria</taxon>
        <taxon>Bacillati</taxon>
        <taxon>Actinomycetota</taxon>
        <taxon>Actinomycetes</taxon>
        <taxon>Mycobacteriales</taxon>
        <taxon>Mycobacteriaceae</taxon>
        <taxon>Mycolicibacterium</taxon>
    </lineage>
</organism>
<dbReference type="SUPFAM" id="SSF53901">
    <property type="entry name" value="Thiolase-like"/>
    <property type="match status" value="2"/>
</dbReference>
<dbReference type="Pfam" id="PF01796">
    <property type="entry name" value="OB_ChsH2_C"/>
    <property type="match status" value="1"/>
</dbReference>
<dbReference type="Gene3D" id="3.40.47.10">
    <property type="match status" value="1"/>
</dbReference>
<feature type="domain" description="ChsH2 rubredoxin-like zinc ribbon" evidence="3">
    <location>
        <begin position="17"/>
        <end position="47"/>
    </location>
</feature>
<evidence type="ECO:0000259" key="1">
    <source>
        <dbReference type="Pfam" id="PF00108"/>
    </source>
</evidence>
<dbReference type="InterPro" id="IPR002878">
    <property type="entry name" value="ChsH2_C"/>
</dbReference>
<feature type="domain" description="ChsH2 C-terminal OB-fold" evidence="2">
    <location>
        <begin position="52"/>
        <end position="122"/>
    </location>
</feature>
<feature type="domain" description="Thiolase C-terminal" evidence="4">
    <location>
        <begin position="404"/>
        <end position="526"/>
    </location>
</feature>
<dbReference type="EMBL" id="CTEF01000007">
    <property type="protein sequence ID" value="CQD24255.1"/>
    <property type="molecule type" value="Genomic_DNA"/>
</dbReference>
<dbReference type="SUPFAM" id="SSF50249">
    <property type="entry name" value="Nucleic acid-binding proteins"/>
    <property type="match status" value="1"/>
</dbReference>
<evidence type="ECO:0000313" key="6">
    <source>
        <dbReference type="Proteomes" id="UP000182227"/>
    </source>
</evidence>
<dbReference type="Pfam" id="PF12172">
    <property type="entry name" value="zf-ChsH2"/>
    <property type="match status" value="1"/>
</dbReference>
<reference evidence="5 6" key="1">
    <citation type="submission" date="2015-03" db="EMBL/GenBank/DDBJ databases">
        <authorList>
            <person name="Murphy D."/>
        </authorList>
    </citation>
    <scope>NUCLEOTIDE SEQUENCE [LARGE SCALE GENOMIC DNA]</scope>
    <source>
        <strain evidence="5 6">D16</strain>
    </source>
</reference>
<dbReference type="InterPro" id="IPR022002">
    <property type="entry name" value="ChsH2_Znr"/>
</dbReference>
<name>A0A0U1DX46_9MYCO</name>
<evidence type="ECO:0000313" key="5">
    <source>
        <dbReference type="EMBL" id="CQD24255.1"/>
    </source>
</evidence>
<dbReference type="CDD" id="cd00829">
    <property type="entry name" value="SCP-x_thiolase"/>
    <property type="match status" value="1"/>
</dbReference>
<evidence type="ECO:0000259" key="3">
    <source>
        <dbReference type="Pfam" id="PF12172"/>
    </source>
</evidence>
<proteinExistence type="predicted"/>
<evidence type="ECO:0000259" key="2">
    <source>
        <dbReference type="Pfam" id="PF01796"/>
    </source>
</evidence>
<dbReference type="InterPro" id="IPR020616">
    <property type="entry name" value="Thiolase_N"/>
</dbReference>
<dbReference type="PANTHER" id="PTHR42870:SF1">
    <property type="entry name" value="NON-SPECIFIC LIPID-TRANSFER PROTEIN-LIKE 2"/>
    <property type="match status" value="1"/>
</dbReference>
<dbReference type="Pfam" id="PF22691">
    <property type="entry name" value="Thiolase_C_1"/>
    <property type="match status" value="1"/>
</dbReference>
<accession>A0A0U1DX46</accession>
<dbReference type="GO" id="GO:0016747">
    <property type="term" value="F:acyltransferase activity, transferring groups other than amino-acyl groups"/>
    <property type="evidence" value="ECO:0007669"/>
    <property type="project" value="InterPro"/>
</dbReference>